<keyword evidence="2" id="KW-1185">Reference proteome</keyword>
<name>A0A5C6D9A4_9BACT</name>
<gene>
    <name evidence="1" type="ORF">Q31b_57570</name>
</gene>
<accession>A0A5C6D9A4</accession>
<sequence length="76" mass="8323">MGYSDARECYDALGDEATNLIVEQPGTIQPYGASQATEQDDILNIGGFSDAVFNVVNSFLSDDKSRFIREVESVEL</sequence>
<organism evidence="1 2">
    <name type="scientific">Novipirellula aureliae</name>
    <dbReference type="NCBI Taxonomy" id="2527966"/>
    <lineage>
        <taxon>Bacteria</taxon>
        <taxon>Pseudomonadati</taxon>
        <taxon>Planctomycetota</taxon>
        <taxon>Planctomycetia</taxon>
        <taxon>Pirellulales</taxon>
        <taxon>Pirellulaceae</taxon>
        <taxon>Novipirellula</taxon>
    </lineage>
</organism>
<dbReference type="EMBL" id="SJPY01000014">
    <property type="protein sequence ID" value="TWU33440.1"/>
    <property type="molecule type" value="Genomic_DNA"/>
</dbReference>
<evidence type="ECO:0000313" key="2">
    <source>
        <dbReference type="Proteomes" id="UP000315471"/>
    </source>
</evidence>
<proteinExistence type="predicted"/>
<reference evidence="1 2" key="1">
    <citation type="submission" date="2019-02" db="EMBL/GenBank/DDBJ databases">
        <title>Deep-cultivation of Planctomycetes and their phenomic and genomic characterization uncovers novel biology.</title>
        <authorList>
            <person name="Wiegand S."/>
            <person name="Jogler M."/>
            <person name="Boedeker C."/>
            <person name="Pinto D."/>
            <person name="Vollmers J."/>
            <person name="Rivas-Marin E."/>
            <person name="Kohn T."/>
            <person name="Peeters S.H."/>
            <person name="Heuer A."/>
            <person name="Rast P."/>
            <person name="Oberbeckmann S."/>
            <person name="Bunk B."/>
            <person name="Jeske O."/>
            <person name="Meyerdierks A."/>
            <person name="Storesund J.E."/>
            <person name="Kallscheuer N."/>
            <person name="Luecker S."/>
            <person name="Lage O.M."/>
            <person name="Pohl T."/>
            <person name="Merkel B.J."/>
            <person name="Hornburger P."/>
            <person name="Mueller R.-W."/>
            <person name="Bruemmer F."/>
            <person name="Labrenz M."/>
            <person name="Spormann A.M."/>
            <person name="Op Den Camp H."/>
            <person name="Overmann J."/>
            <person name="Amann R."/>
            <person name="Jetten M.S.M."/>
            <person name="Mascher T."/>
            <person name="Medema M.H."/>
            <person name="Devos D.P."/>
            <person name="Kaster A.-K."/>
            <person name="Ovreas L."/>
            <person name="Rohde M."/>
            <person name="Galperin M.Y."/>
            <person name="Jogler C."/>
        </authorList>
    </citation>
    <scope>NUCLEOTIDE SEQUENCE [LARGE SCALE GENOMIC DNA]</scope>
    <source>
        <strain evidence="1 2">Q31b</strain>
    </source>
</reference>
<evidence type="ECO:0000313" key="1">
    <source>
        <dbReference type="EMBL" id="TWU33440.1"/>
    </source>
</evidence>
<dbReference type="Gene3D" id="3.40.50.410">
    <property type="entry name" value="von Willebrand factor, type A domain"/>
    <property type="match status" value="1"/>
</dbReference>
<comment type="caution">
    <text evidence="1">The sequence shown here is derived from an EMBL/GenBank/DDBJ whole genome shotgun (WGS) entry which is preliminary data.</text>
</comment>
<dbReference type="AlphaFoldDB" id="A0A5C6D9A4"/>
<dbReference type="Proteomes" id="UP000315471">
    <property type="component" value="Unassembled WGS sequence"/>
</dbReference>
<dbReference type="InterPro" id="IPR036465">
    <property type="entry name" value="vWFA_dom_sf"/>
</dbReference>
<protein>
    <submittedName>
        <fullName evidence="1">Uncharacterized protein</fullName>
    </submittedName>
</protein>